<evidence type="ECO:0000256" key="2">
    <source>
        <dbReference type="ARBA" id="ARBA00005641"/>
    </source>
</evidence>
<gene>
    <name evidence="19" type="ORF">EW026_g6316</name>
</gene>
<dbReference type="GO" id="GO:0005886">
    <property type="term" value="C:plasma membrane"/>
    <property type="evidence" value="ECO:0007669"/>
    <property type="project" value="UniProtKB-SubCell"/>
</dbReference>
<proteinExistence type="inferred from homology"/>
<keyword evidence="11" id="KW-0961">Cell wall biogenesis/degradation</keyword>
<evidence type="ECO:0000256" key="8">
    <source>
        <dbReference type="ARBA" id="ARBA00023136"/>
    </source>
</evidence>
<evidence type="ECO:0000259" key="18">
    <source>
        <dbReference type="Pfam" id="PF00150"/>
    </source>
</evidence>
<keyword evidence="5" id="KW-0378">Hydrolase</keyword>
<dbReference type="PANTHER" id="PTHR31297">
    <property type="entry name" value="GLUCAN ENDO-1,6-BETA-GLUCOSIDASE B"/>
    <property type="match status" value="1"/>
</dbReference>
<sequence length="848" mass="88216">MTDSPFLTPQTHTSELERPYPSYAYGATNFAPSAISVGPSVETPQSTPRGSTAYNAYPDRDGTSTPNLNNNAPLLVGGERDPSAGLYDPYTANKEQEAYDAAERASRPFYRKPWFWMLAAAVVAAVVVAVVVPVVLVAHKNGKSGGSASEDSSSGGGSGSGGGGGGAGAGGGKGGNLATSGGDGSTVTMDDGTTFVYHNSFGGFWVSDPANPFNNSAKANSWTPALDEEWTWGSDHISGVNLGGLFVLEPFITPSLFQAYPGSVDEWTLSTQIALANANGSNSQNLTQVMENHYSTFITEQDIAQIAGAGLSWIRMPIPFWAIETWADVGQDTPGGPAVAEPFLAKVCWTYILKVLQWARKYGLRVELDLHTVPGSQNGYNHSGKLGQINWLNGVMGVANAERTLDYIRAITEFISQPEYVDLIPMFGIVNEALLTTIGKDQLSSFYLQAYNTIRGITGIGQGNGPYMVIHDGFTGLAQWANFMPGSDRIALDTHPYFAFDGAANSAPIAAPATGGDGTMLGGPWPLQACNAWGPDQNNSRSNFGVTIAGEFSNGFNDCGLYVRGVGTPPMYSGDCTPFMNSGDWNDTMKGGIMNFALASMDTLEDWFFWTWKIGNDSVTGTVQAPLWSYQLGLENGWIPTDPRKAAGVCASLSGQTAPFVGTFSAWQTGGSGAGTIAPTATADFAQFPPTTIAGVPAGQVPLLPTYTQTKAPVTLPPPTFTASVTASIGNGWVDASDTAQMNTAVAGCTYPDAWNAIASPVPTAACGSGGVATVPTAVTPAALPPASSSVSAALPPASIPATSVALTSDPAAVPTVSNVVAVPPIVRKYVNRRKSGGGGVGGVLMGA</sequence>
<dbReference type="PANTHER" id="PTHR31297:SF34">
    <property type="entry name" value="GLUCAN 1,3-BETA-GLUCOSIDASE 2"/>
    <property type="match status" value="1"/>
</dbReference>
<feature type="compositionally biased region" description="Polar residues" evidence="16">
    <location>
        <begin position="42"/>
        <end position="54"/>
    </location>
</feature>
<dbReference type="GO" id="GO:0005576">
    <property type="term" value="C:extracellular region"/>
    <property type="evidence" value="ECO:0007669"/>
    <property type="project" value="TreeGrafter"/>
</dbReference>
<evidence type="ECO:0000256" key="1">
    <source>
        <dbReference type="ARBA" id="ARBA00004401"/>
    </source>
</evidence>
<dbReference type="EMBL" id="SGPJ01000335">
    <property type="protein sequence ID" value="THG95316.1"/>
    <property type="molecule type" value="Genomic_DNA"/>
</dbReference>
<comment type="catalytic activity">
    <reaction evidence="12">
        <text>Successive hydrolysis of beta-D-glucose units from the non-reducing ends of (1-&gt;3)-beta-D-glucans, releasing alpha-glucose.</text>
        <dbReference type="EC" id="3.2.1.58"/>
    </reaction>
</comment>
<comment type="caution">
    <text evidence="19">The sequence shown here is derived from an EMBL/GenBank/DDBJ whole genome shotgun (WGS) entry which is preliminary data.</text>
</comment>
<feature type="compositionally biased region" description="Polar residues" evidence="16">
    <location>
        <begin position="63"/>
        <end position="72"/>
    </location>
</feature>
<comment type="similarity">
    <text evidence="2">Belongs to the glycosyl hydrolase 5 (cellulase A) family.</text>
</comment>
<evidence type="ECO:0000256" key="9">
    <source>
        <dbReference type="ARBA" id="ARBA00023180"/>
    </source>
</evidence>
<evidence type="ECO:0000256" key="4">
    <source>
        <dbReference type="ARBA" id="ARBA00022692"/>
    </source>
</evidence>
<evidence type="ECO:0000256" key="3">
    <source>
        <dbReference type="ARBA" id="ARBA00022475"/>
    </source>
</evidence>
<evidence type="ECO:0000256" key="16">
    <source>
        <dbReference type="SAM" id="MobiDB-lite"/>
    </source>
</evidence>
<reference evidence="19 20" key="1">
    <citation type="submission" date="2019-02" db="EMBL/GenBank/DDBJ databases">
        <title>Genome sequencing of the rare red list fungi Phlebia centrifuga.</title>
        <authorList>
            <person name="Buettner E."/>
            <person name="Kellner H."/>
        </authorList>
    </citation>
    <scope>NUCLEOTIDE SEQUENCE [LARGE SCALE GENOMIC DNA]</scope>
    <source>
        <strain evidence="19 20">DSM 108282</strain>
    </source>
</reference>
<evidence type="ECO:0000256" key="6">
    <source>
        <dbReference type="ARBA" id="ARBA00022968"/>
    </source>
</evidence>
<evidence type="ECO:0000256" key="17">
    <source>
        <dbReference type="SAM" id="Phobius"/>
    </source>
</evidence>
<feature type="region of interest" description="Disordered" evidence="16">
    <location>
        <begin position="141"/>
        <end position="185"/>
    </location>
</feature>
<evidence type="ECO:0000313" key="19">
    <source>
        <dbReference type="EMBL" id="THG95316.1"/>
    </source>
</evidence>
<dbReference type="AlphaFoldDB" id="A0A4S4KBE6"/>
<keyword evidence="8 17" id="KW-0472">Membrane</keyword>
<feature type="compositionally biased region" description="Polar residues" evidence="16">
    <location>
        <begin position="1"/>
        <end position="13"/>
    </location>
</feature>
<feature type="compositionally biased region" description="Gly residues" evidence="16">
    <location>
        <begin position="154"/>
        <end position="175"/>
    </location>
</feature>
<evidence type="ECO:0000256" key="12">
    <source>
        <dbReference type="ARBA" id="ARBA00036824"/>
    </source>
</evidence>
<feature type="region of interest" description="Disordered" evidence="16">
    <location>
        <begin position="1"/>
        <end position="20"/>
    </location>
</feature>
<dbReference type="EC" id="3.2.1.58" evidence="14"/>
<dbReference type="Gene3D" id="3.20.20.80">
    <property type="entry name" value="Glycosidases"/>
    <property type="match status" value="1"/>
</dbReference>
<evidence type="ECO:0000256" key="7">
    <source>
        <dbReference type="ARBA" id="ARBA00022989"/>
    </source>
</evidence>
<dbReference type="InterPro" id="IPR001547">
    <property type="entry name" value="Glyco_hydro_5"/>
</dbReference>
<evidence type="ECO:0000256" key="10">
    <source>
        <dbReference type="ARBA" id="ARBA00023295"/>
    </source>
</evidence>
<dbReference type="SUPFAM" id="SSF51445">
    <property type="entry name" value="(Trans)glycosidases"/>
    <property type="match status" value="1"/>
</dbReference>
<keyword evidence="7 17" id="KW-1133">Transmembrane helix</keyword>
<dbReference type="GO" id="GO:0009986">
    <property type="term" value="C:cell surface"/>
    <property type="evidence" value="ECO:0007669"/>
    <property type="project" value="TreeGrafter"/>
</dbReference>
<feature type="transmembrane region" description="Helical" evidence="17">
    <location>
        <begin position="114"/>
        <end position="138"/>
    </location>
</feature>
<keyword evidence="6" id="KW-0735">Signal-anchor</keyword>
<feature type="domain" description="Glycoside hydrolase family 5" evidence="18">
    <location>
        <begin position="280"/>
        <end position="507"/>
    </location>
</feature>
<evidence type="ECO:0000313" key="20">
    <source>
        <dbReference type="Proteomes" id="UP000309038"/>
    </source>
</evidence>
<evidence type="ECO:0000256" key="14">
    <source>
        <dbReference type="ARBA" id="ARBA00038929"/>
    </source>
</evidence>
<dbReference type="Pfam" id="PF00150">
    <property type="entry name" value="Cellulase"/>
    <property type="match status" value="1"/>
</dbReference>
<keyword evidence="4 17" id="KW-0812">Transmembrane</keyword>
<organism evidence="19 20">
    <name type="scientific">Hermanssonia centrifuga</name>
    <dbReference type="NCBI Taxonomy" id="98765"/>
    <lineage>
        <taxon>Eukaryota</taxon>
        <taxon>Fungi</taxon>
        <taxon>Dikarya</taxon>
        <taxon>Basidiomycota</taxon>
        <taxon>Agaricomycotina</taxon>
        <taxon>Agaricomycetes</taxon>
        <taxon>Polyporales</taxon>
        <taxon>Meruliaceae</taxon>
        <taxon>Hermanssonia</taxon>
    </lineage>
</organism>
<evidence type="ECO:0000256" key="5">
    <source>
        <dbReference type="ARBA" id="ARBA00022801"/>
    </source>
</evidence>
<protein>
    <recommendedName>
        <fullName evidence="14">glucan 1,3-beta-glucosidase</fullName>
        <ecNumber evidence="14">3.2.1.58</ecNumber>
    </recommendedName>
    <alternativeName>
        <fullName evidence="15">Exo-1,3-beta-glucanase D</fullName>
    </alternativeName>
</protein>
<dbReference type="Proteomes" id="UP000309038">
    <property type="component" value="Unassembled WGS sequence"/>
</dbReference>
<feature type="region of interest" description="Disordered" evidence="16">
    <location>
        <begin position="36"/>
        <end position="89"/>
    </location>
</feature>
<name>A0A4S4KBE6_9APHY</name>
<evidence type="ECO:0000256" key="13">
    <source>
        <dbReference type="ARBA" id="ARBA00037126"/>
    </source>
</evidence>
<dbReference type="GO" id="GO:0004338">
    <property type="term" value="F:glucan exo-1,3-beta-glucosidase activity"/>
    <property type="evidence" value="ECO:0007669"/>
    <property type="project" value="UniProtKB-EC"/>
</dbReference>
<evidence type="ECO:0000256" key="15">
    <source>
        <dbReference type="ARBA" id="ARBA00041260"/>
    </source>
</evidence>
<dbReference type="GO" id="GO:0071555">
    <property type="term" value="P:cell wall organization"/>
    <property type="evidence" value="ECO:0007669"/>
    <property type="project" value="UniProtKB-KW"/>
</dbReference>
<dbReference type="InterPro" id="IPR050386">
    <property type="entry name" value="Glycosyl_hydrolase_5"/>
</dbReference>
<keyword evidence="9" id="KW-0325">Glycoprotein</keyword>
<dbReference type="InterPro" id="IPR017853">
    <property type="entry name" value="GH"/>
</dbReference>
<keyword evidence="20" id="KW-1185">Reference proteome</keyword>
<comment type="function">
    <text evidence="13">Glucosidase involved in the degradation of cellulosic biomass. Active on lichenan.</text>
</comment>
<keyword evidence="3" id="KW-1003">Cell membrane</keyword>
<comment type="subcellular location">
    <subcellularLocation>
        <location evidence="1">Cell membrane</location>
        <topology evidence="1">Single-pass type II membrane protein</topology>
    </subcellularLocation>
</comment>
<dbReference type="GO" id="GO:0009251">
    <property type="term" value="P:glucan catabolic process"/>
    <property type="evidence" value="ECO:0007669"/>
    <property type="project" value="TreeGrafter"/>
</dbReference>
<keyword evidence="10" id="KW-0326">Glycosidase</keyword>
<accession>A0A4S4KBE6</accession>
<evidence type="ECO:0000256" key="11">
    <source>
        <dbReference type="ARBA" id="ARBA00023316"/>
    </source>
</evidence>